<keyword evidence="18" id="KW-1185">Reference proteome</keyword>
<keyword evidence="4" id="KW-0597">Phosphoprotein</keyword>
<dbReference type="SFLD" id="SFLDS00003">
    <property type="entry name" value="Haloacid_Dehalogenase"/>
    <property type="match status" value="1"/>
</dbReference>
<dbReference type="EMBL" id="PJNW01000002">
    <property type="protein sequence ID" value="PKR90960.1"/>
    <property type="molecule type" value="Genomic_DNA"/>
</dbReference>
<name>A0A1I4Q3J7_9HYPH</name>
<feature type="domain" description="HMA" evidence="16">
    <location>
        <begin position="6"/>
        <end position="71"/>
    </location>
</feature>
<dbReference type="Gene3D" id="3.40.50.1000">
    <property type="entry name" value="HAD superfamily/HAD-like"/>
    <property type="match status" value="1"/>
</dbReference>
<evidence type="ECO:0000256" key="8">
    <source>
        <dbReference type="ARBA" id="ARBA00022840"/>
    </source>
</evidence>
<dbReference type="GO" id="GO:0015086">
    <property type="term" value="F:cadmium ion transmembrane transporter activity"/>
    <property type="evidence" value="ECO:0007669"/>
    <property type="project" value="TreeGrafter"/>
</dbReference>
<dbReference type="GO" id="GO:0005524">
    <property type="term" value="F:ATP binding"/>
    <property type="evidence" value="ECO:0007669"/>
    <property type="project" value="UniProtKB-UniRule"/>
</dbReference>
<dbReference type="InterPro" id="IPR008250">
    <property type="entry name" value="ATPase_P-typ_transduc_dom_A_sf"/>
</dbReference>
<dbReference type="PRINTS" id="PR00941">
    <property type="entry name" value="CDATPASE"/>
</dbReference>
<feature type="transmembrane region" description="Helical" evidence="14">
    <location>
        <begin position="370"/>
        <end position="389"/>
    </location>
</feature>
<evidence type="ECO:0000256" key="14">
    <source>
        <dbReference type="RuleBase" id="RU362081"/>
    </source>
</evidence>
<feature type="transmembrane region" description="Helical" evidence="14">
    <location>
        <begin position="220"/>
        <end position="238"/>
    </location>
</feature>
<dbReference type="Pfam" id="PF00122">
    <property type="entry name" value="E1-E2_ATPase"/>
    <property type="match status" value="1"/>
</dbReference>
<dbReference type="CDD" id="cd00371">
    <property type="entry name" value="HMA"/>
    <property type="match status" value="1"/>
</dbReference>
<evidence type="ECO:0000256" key="10">
    <source>
        <dbReference type="ARBA" id="ARBA00022989"/>
    </source>
</evidence>
<dbReference type="PROSITE" id="PS00154">
    <property type="entry name" value="ATPASE_E1_E2"/>
    <property type="match status" value="1"/>
</dbReference>
<protein>
    <recommendedName>
        <fullName evidence="12">P-type Zn(2+) transporter</fullName>
        <ecNumber evidence="12">7.2.2.12</ecNumber>
    </recommendedName>
</protein>
<keyword evidence="5 14" id="KW-0812">Transmembrane</keyword>
<dbReference type="PANTHER" id="PTHR48085:SF5">
    <property type="entry name" value="CADMIUM_ZINC-TRANSPORTING ATPASE HMA4-RELATED"/>
    <property type="match status" value="1"/>
</dbReference>
<dbReference type="RefSeq" id="WP_101288223.1">
    <property type="nucleotide sequence ID" value="NZ_FOUQ01000001.1"/>
</dbReference>
<evidence type="ECO:0000259" key="16">
    <source>
        <dbReference type="PROSITE" id="PS50846"/>
    </source>
</evidence>
<keyword evidence="6 14" id="KW-0479">Metal-binding</keyword>
<evidence type="ECO:0000256" key="6">
    <source>
        <dbReference type="ARBA" id="ARBA00022723"/>
    </source>
</evidence>
<dbReference type="PROSITE" id="PS01047">
    <property type="entry name" value="HMA_1"/>
    <property type="match status" value="1"/>
</dbReference>
<keyword evidence="9" id="KW-1278">Translocase</keyword>
<dbReference type="InterPro" id="IPR023298">
    <property type="entry name" value="ATPase_P-typ_TM_dom_sf"/>
</dbReference>
<dbReference type="SUPFAM" id="SSF81665">
    <property type="entry name" value="Calcium ATPase, transmembrane domain M"/>
    <property type="match status" value="1"/>
</dbReference>
<accession>A0A1I4Q3J7</accession>
<feature type="transmembrane region" description="Helical" evidence="14">
    <location>
        <begin position="171"/>
        <end position="189"/>
    </location>
</feature>
<dbReference type="InterPro" id="IPR017969">
    <property type="entry name" value="Heavy-metal-associated_CS"/>
</dbReference>
<evidence type="ECO:0000256" key="5">
    <source>
        <dbReference type="ARBA" id="ARBA00022692"/>
    </source>
</evidence>
<dbReference type="FunFam" id="2.70.150.10:FF:000002">
    <property type="entry name" value="Copper-transporting ATPase 1, putative"/>
    <property type="match status" value="1"/>
</dbReference>
<feature type="transmembrane region" description="Helical" evidence="14">
    <location>
        <begin position="196"/>
        <end position="214"/>
    </location>
</feature>
<keyword evidence="3 14" id="KW-1003">Cell membrane</keyword>
<evidence type="ECO:0000313" key="17">
    <source>
        <dbReference type="EMBL" id="PKR90960.1"/>
    </source>
</evidence>
<dbReference type="GO" id="GO:0016463">
    <property type="term" value="F:P-type zinc transporter activity"/>
    <property type="evidence" value="ECO:0007669"/>
    <property type="project" value="UniProtKB-EC"/>
</dbReference>
<dbReference type="Proteomes" id="UP000233491">
    <property type="component" value="Unassembled WGS sequence"/>
</dbReference>
<feature type="region of interest" description="Disordered" evidence="15">
    <location>
        <begin position="98"/>
        <end position="128"/>
    </location>
</feature>
<proteinExistence type="inferred from homology"/>
<dbReference type="SUPFAM" id="SSF56784">
    <property type="entry name" value="HAD-like"/>
    <property type="match status" value="1"/>
</dbReference>
<keyword evidence="10 14" id="KW-1133">Transmembrane helix</keyword>
<dbReference type="SFLD" id="SFLDF00027">
    <property type="entry name" value="p-type_atpase"/>
    <property type="match status" value="1"/>
</dbReference>
<evidence type="ECO:0000256" key="1">
    <source>
        <dbReference type="ARBA" id="ARBA00004651"/>
    </source>
</evidence>
<dbReference type="InterPro" id="IPR051014">
    <property type="entry name" value="Cation_Transport_ATPase_IB"/>
</dbReference>
<dbReference type="OrthoDB" id="9813266at2"/>
<evidence type="ECO:0000256" key="3">
    <source>
        <dbReference type="ARBA" id="ARBA00022475"/>
    </source>
</evidence>
<dbReference type="NCBIfam" id="TIGR01512">
    <property type="entry name" value="ATPase-IB2_Cd"/>
    <property type="match status" value="1"/>
</dbReference>
<dbReference type="Pfam" id="PF00702">
    <property type="entry name" value="Hydrolase"/>
    <property type="match status" value="1"/>
</dbReference>
<evidence type="ECO:0000256" key="11">
    <source>
        <dbReference type="ARBA" id="ARBA00023136"/>
    </source>
</evidence>
<sequence length="753" mass="77637">MTDMALKTRFKVDGMDCAACAARVEGAVARIDGVEDVSVSVMTGSMVVRHDDTADLKALESAVSRLGYDISVEHPKQHAENHEPHEHACGCCDHGEAGHEGHDHHDHSHAASERGDHGGHDHANHDHSGHVHAEIDGAWWTSAAGLQTIGVGAGIAAAYLLGRLFPEAERWLFLAVMLAGLAPIALRALRLVRAGELFTIESLMTIAAVGAVFLDATEEAAAVVFFFLVGEMLEGLAARKARSSIKALAGLVPETAHRLEGGTTREVAASALVVGDQVVVRPGDRLPGDGVVVAGTSSIDESMVTGESVPVTRGEGASVYAGTINGDGVLTVRITAPASDNTIARIVRLVTEAQETRAPVERFINRFARYYTPAVVAVGAAVALLPPLLDGDWSGWIYKGLAILLIGCPCALVISTPAAIAASLAAGARTGLLIKGGSVLERLRDVTAVAFDKTGTLTEGRPKVTDVEGFGVDRDTVLRLSASLEATSSHPLAKAMLAAVGSAALATVEDGKAIPGKGVTGRVEERDLFFGSAEAAAERTTLTPGVLAAVERLATEGKTICLLLSDGAAIGLIGLRDAPRPDAVAAVADLRRRGVTTVMLTGDNPRAAAAVGRELGIDDVRAGLLPADKQAAIKALQDKRLVVAKIGDGINDAPALASADIGIAMGGGTDVALEAADAALLYGRVGDIGAMIDLSRCAMANIRQNISIALGLKAVFLVTTVLGVTGLWPAILADTGATVLVTANALRLLGAGR</sequence>
<evidence type="ECO:0000256" key="4">
    <source>
        <dbReference type="ARBA" id="ARBA00022553"/>
    </source>
</evidence>
<dbReference type="Pfam" id="PF00403">
    <property type="entry name" value="HMA"/>
    <property type="match status" value="1"/>
</dbReference>
<dbReference type="SUPFAM" id="SSF81653">
    <property type="entry name" value="Calcium ATPase, transduction domain A"/>
    <property type="match status" value="1"/>
</dbReference>
<dbReference type="Gene3D" id="3.40.1110.10">
    <property type="entry name" value="Calcium-transporting ATPase, cytoplasmic domain N"/>
    <property type="match status" value="1"/>
</dbReference>
<comment type="caution">
    <text evidence="17">The sequence shown here is derived from an EMBL/GenBank/DDBJ whole genome shotgun (WGS) entry which is preliminary data.</text>
</comment>
<dbReference type="InterPro" id="IPR023299">
    <property type="entry name" value="ATPase_P-typ_cyto_dom_N"/>
</dbReference>
<comment type="catalytic activity">
    <reaction evidence="13">
        <text>Zn(2+)(in) + ATP + H2O = Zn(2+)(out) + ADP + phosphate + H(+)</text>
        <dbReference type="Rhea" id="RHEA:20621"/>
        <dbReference type="ChEBI" id="CHEBI:15377"/>
        <dbReference type="ChEBI" id="CHEBI:15378"/>
        <dbReference type="ChEBI" id="CHEBI:29105"/>
        <dbReference type="ChEBI" id="CHEBI:30616"/>
        <dbReference type="ChEBI" id="CHEBI:43474"/>
        <dbReference type="ChEBI" id="CHEBI:456216"/>
        <dbReference type="EC" id="7.2.2.12"/>
    </reaction>
</comment>
<evidence type="ECO:0000256" key="15">
    <source>
        <dbReference type="SAM" id="MobiDB-lite"/>
    </source>
</evidence>
<organism evidence="17 18">
    <name type="scientific">Pleomorphomonas diazotrophica</name>
    <dbReference type="NCBI Taxonomy" id="1166257"/>
    <lineage>
        <taxon>Bacteria</taxon>
        <taxon>Pseudomonadati</taxon>
        <taxon>Pseudomonadota</taxon>
        <taxon>Alphaproteobacteria</taxon>
        <taxon>Hyphomicrobiales</taxon>
        <taxon>Pleomorphomonadaceae</taxon>
        <taxon>Pleomorphomonas</taxon>
    </lineage>
</organism>
<dbReference type="NCBIfam" id="TIGR01525">
    <property type="entry name" value="ATPase-IB_hvy"/>
    <property type="match status" value="1"/>
</dbReference>
<dbReference type="InterPro" id="IPR044492">
    <property type="entry name" value="P_typ_ATPase_HD_dom"/>
</dbReference>
<evidence type="ECO:0000256" key="13">
    <source>
        <dbReference type="ARBA" id="ARBA00047308"/>
    </source>
</evidence>
<dbReference type="GO" id="GO:0016887">
    <property type="term" value="F:ATP hydrolysis activity"/>
    <property type="evidence" value="ECO:0007669"/>
    <property type="project" value="InterPro"/>
</dbReference>
<dbReference type="SFLD" id="SFLDG00002">
    <property type="entry name" value="C1.7:_P-type_atpase_like"/>
    <property type="match status" value="1"/>
</dbReference>
<dbReference type="PRINTS" id="PR00119">
    <property type="entry name" value="CATATPASE"/>
</dbReference>
<feature type="transmembrane region" description="Helical" evidence="14">
    <location>
        <begin position="706"/>
        <end position="724"/>
    </location>
</feature>
<evidence type="ECO:0000256" key="9">
    <source>
        <dbReference type="ARBA" id="ARBA00022967"/>
    </source>
</evidence>
<keyword evidence="7 14" id="KW-0547">Nucleotide-binding</keyword>
<dbReference type="PROSITE" id="PS01229">
    <property type="entry name" value="COF_2"/>
    <property type="match status" value="1"/>
</dbReference>
<dbReference type="NCBIfam" id="TIGR01494">
    <property type="entry name" value="ATPase_P-type"/>
    <property type="match status" value="1"/>
</dbReference>
<dbReference type="PANTHER" id="PTHR48085">
    <property type="entry name" value="CADMIUM/ZINC-TRANSPORTING ATPASE HMA2-RELATED"/>
    <property type="match status" value="1"/>
</dbReference>
<dbReference type="GO" id="GO:0046872">
    <property type="term" value="F:metal ion binding"/>
    <property type="evidence" value="ECO:0007669"/>
    <property type="project" value="UniProtKB-KW"/>
</dbReference>
<dbReference type="InterPro" id="IPR059000">
    <property type="entry name" value="ATPase_P-type_domA"/>
</dbReference>
<dbReference type="InterPro" id="IPR006121">
    <property type="entry name" value="HMA_dom"/>
</dbReference>
<dbReference type="Gene3D" id="2.70.150.10">
    <property type="entry name" value="Calcium-transporting ATPase, cytoplasmic transduction domain A"/>
    <property type="match status" value="1"/>
</dbReference>
<dbReference type="InterPro" id="IPR001757">
    <property type="entry name" value="P_typ_ATPase"/>
</dbReference>
<dbReference type="InterPro" id="IPR027256">
    <property type="entry name" value="P-typ_ATPase_IB"/>
</dbReference>
<dbReference type="SUPFAM" id="SSF55008">
    <property type="entry name" value="HMA, heavy metal-associated domain"/>
    <property type="match status" value="1"/>
</dbReference>
<comment type="subcellular location">
    <subcellularLocation>
        <location evidence="1">Cell membrane</location>
        <topology evidence="1">Multi-pass membrane protein</topology>
    </subcellularLocation>
</comment>
<keyword evidence="11 14" id="KW-0472">Membrane</keyword>
<dbReference type="InterPro" id="IPR036412">
    <property type="entry name" value="HAD-like_sf"/>
</dbReference>
<feature type="transmembrane region" description="Helical" evidence="14">
    <location>
        <begin position="138"/>
        <end position="159"/>
    </location>
</feature>
<dbReference type="InterPro" id="IPR018303">
    <property type="entry name" value="ATPase_P-typ_P_site"/>
</dbReference>
<dbReference type="InterPro" id="IPR023214">
    <property type="entry name" value="HAD_sf"/>
</dbReference>
<dbReference type="InterPro" id="IPR036163">
    <property type="entry name" value="HMA_dom_sf"/>
</dbReference>
<evidence type="ECO:0000256" key="7">
    <source>
        <dbReference type="ARBA" id="ARBA00022741"/>
    </source>
</evidence>
<dbReference type="AlphaFoldDB" id="A0A1I4Q3J7"/>
<evidence type="ECO:0000256" key="12">
    <source>
        <dbReference type="ARBA" id="ARBA00039097"/>
    </source>
</evidence>
<dbReference type="Gene3D" id="3.30.70.100">
    <property type="match status" value="1"/>
</dbReference>
<evidence type="ECO:0000256" key="2">
    <source>
        <dbReference type="ARBA" id="ARBA00006024"/>
    </source>
</evidence>
<evidence type="ECO:0000313" key="18">
    <source>
        <dbReference type="Proteomes" id="UP000233491"/>
    </source>
</evidence>
<dbReference type="EC" id="7.2.2.12" evidence="12"/>
<keyword evidence="8 14" id="KW-0067">ATP-binding</keyword>
<comment type="similarity">
    <text evidence="2 14">Belongs to the cation transport ATPase (P-type) (TC 3.A.3) family. Type IB subfamily.</text>
</comment>
<dbReference type="NCBIfam" id="TIGR01511">
    <property type="entry name" value="ATPase-IB1_Cu"/>
    <property type="match status" value="1"/>
</dbReference>
<dbReference type="GO" id="GO:0005886">
    <property type="term" value="C:plasma membrane"/>
    <property type="evidence" value="ECO:0007669"/>
    <property type="project" value="UniProtKB-SubCell"/>
</dbReference>
<feature type="transmembrane region" description="Helical" evidence="14">
    <location>
        <begin position="401"/>
        <end position="426"/>
    </location>
</feature>
<gene>
    <name evidence="17" type="ORF">CXZ10_06355</name>
</gene>
<dbReference type="PROSITE" id="PS50846">
    <property type="entry name" value="HMA_2"/>
    <property type="match status" value="1"/>
</dbReference>
<reference evidence="17 18" key="1">
    <citation type="submission" date="2017-12" db="EMBL/GenBank/DDBJ databases">
        <title>Anaerobic carbon monoxide metabolism by Pleomorphomonas carboxyditropha sp. nov., a new mesophilic hydrogenogenic carboxidotroph.</title>
        <authorList>
            <person name="Esquivel-Elizondo S."/>
            <person name="Krajmalnik-Brown R."/>
        </authorList>
    </citation>
    <scope>NUCLEOTIDE SEQUENCE [LARGE SCALE GENOMIC DNA]</scope>
    <source>
        <strain evidence="17 18">R5-392</strain>
    </source>
</reference>